<dbReference type="SMART" id="SM00530">
    <property type="entry name" value="HTH_XRE"/>
    <property type="match status" value="1"/>
</dbReference>
<gene>
    <name evidence="2" type="ORF">JZO71_05625</name>
</gene>
<keyword evidence="3" id="KW-1185">Reference proteome</keyword>
<evidence type="ECO:0000313" key="2">
    <source>
        <dbReference type="EMBL" id="MBO0481803.1"/>
    </source>
</evidence>
<proteinExistence type="predicted"/>
<dbReference type="CDD" id="cd00093">
    <property type="entry name" value="HTH_XRE"/>
    <property type="match status" value="1"/>
</dbReference>
<accession>A0ABS3HZB6</accession>
<dbReference type="Proteomes" id="UP000664832">
    <property type="component" value="Unassembled WGS sequence"/>
</dbReference>
<evidence type="ECO:0000259" key="1">
    <source>
        <dbReference type="PROSITE" id="PS50943"/>
    </source>
</evidence>
<dbReference type="Pfam" id="PF13443">
    <property type="entry name" value="HTH_26"/>
    <property type="match status" value="1"/>
</dbReference>
<dbReference type="Gene3D" id="1.10.260.40">
    <property type="entry name" value="lambda repressor-like DNA-binding domains"/>
    <property type="match status" value="1"/>
</dbReference>
<dbReference type="InterPro" id="IPR001387">
    <property type="entry name" value="Cro/C1-type_HTH"/>
</dbReference>
<name>A0ABS3HZB6_9ENTE</name>
<feature type="domain" description="HTH cro/C1-type" evidence="1">
    <location>
        <begin position="6"/>
        <end position="61"/>
    </location>
</feature>
<evidence type="ECO:0000313" key="3">
    <source>
        <dbReference type="Proteomes" id="UP000664832"/>
    </source>
</evidence>
<sequence>MIRFSLKEVMSDKKVSIQELSDNTGLSRTTISNISNNLAQGIQLDTLDKILKYLEVSVTEIIEFQSDYSFNIDTVSIDYEMNTIFSKFNFKNHIDMQDASIPFYVNFEHINRMTHFYFFNEQTKDNDITFIMAAILKQGYDTPIQPIPDFLEMKLTDDLENLDKENPESLLSLLENVTSIKKLINDLFETFNFKFALSFSDKIKDDYNSGNSFALNWNSNNRTIDLAYSFSWDVMPEGLPLSDQSLTNVLTYEDIMNYAQNAIQN</sequence>
<protein>
    <submittedName>
        <fullName evidence="2">Helix-turn-helix transcriptional regulator</fullName>
    </submittedName>
</protein>
<dbReference type="PROSITE" id="PS50943">
    <property type="entry name" value="HTH_CROC1"/>
    <property type="match status" value="1"/>
</dbReference>
<dbReference type="RefSeq" id="WP_206898566.1">
    <property type="nucleotide sequence ID" value="NZ_JAFLWI010000006.1"/>
</dbReference>
<dbReference type="SUPFAM" id="SSF47413">
    <property type="entry name" value="lambda repressor-like DNA-binding domains"/>
    <property type="match status" value="1"/>
</dbReference>
<reference evidence="2 3" key="1">
    <citation type="submission" date="2021-03" db="EMBL/GenBank/DDBJ databases">
        <title>Enterococcal diversity collection.</title>
        <authorList>
            <person name="Gilmore M.S."/>
            <person name="Schwartzman J."/>
            <person name="Van Tyne D."/>
            <person name="Martin M."/>
            <person name="Earl A.M."/>
            <person name="Manson A.L."/>
            <person name="Straub T."/>
            <person name="Salamzade R."/>
            <person name="Saavedra J."/>
            <person name="Lebreton F."/>
            <person name="Prichula J."/>
            <person name="Schaufler K."/>
            <person name="Gaca A."/>
            <person name="Sgardioli B."/>
            <person name="Wagenaar J."/>
            <person name="Strong T."/>
        </authorList>
    </citation>
    <scope>NUCLEOTIDE SEQUENCE [LARGE SCALE GENOMIC DNA]</scope>
    <source>
        <strain evidence="2 3">MSG2901</strain>
    </source>
</reference>
<comment type="caution">
    <text evidence="2">The sequence shown here is derived from an EMBL/GenBank/DDBJ whole genome shotgun (WGS) entry which is preliminary data.</text>
</comment>
<organism evidence="2 3">
    <name type="scientific">Candidatus Enterococcus courvalinii</name>
    <dbReference type="NCBI Taxonomy" id="2815329"/>
    <lineage>
        <taxon>Bacteria</taxon>
        <taxon>Bacillati</taxon>
        <taxon>Bacillota</taxon>
        <taxon>Bacilli</taxon>
        <taxon>Lactobacillales</taxon>
        <taxon>Enterococcaceae</taxon>
        <taxon>Enterococcus</taxon>
    </lineage>
</organism>
<dbReference type="InterPro" id="IPR010982">
    <property type="entry name" value="Lambda_DNA-bd_dom_sf"/>
</dbReference>
<dbReference type="EMBL" id="JAFLWI010000006">
    <property type="protein sequence ID" value="MBO0481803.1"/>
    <property type="molecule type" value="Genomic_DNA"/>
</dbReference>